<feature type="region of interest" description="Disordered" evidence="1">
    <location>
        <begin position="1"/>
        <end position="67"/>
    </location>
</feature>
<dbReference type="EMBL" id="BPLQ01011732">
    <property type="protein sequence ID" value="GIY59998.1"/>
    <property type="molecule type" value="Genomic_DNA"/>
</dbReference>
<accession>A0AAV4UQD1</accession>
<sequence>MTSFPTTCESNSTFCFHSPPKEGSSRGKKRSSNSPFLEQFSETNRDEDPEFKRDCSEIQERRMHPDT</sequence>
<feature type="compositionally biased region" description="Polar residues" evidence="1">
    <location>
        <begin position="1"/>
        <end position="15"/>
    </location>
</feature>
<protein>
    <submittedName>
        <fullName evidence="2">Uncharacterized protein</fullName>
    </submittedName>
</protein>
<reference evidence="2 3" key="1">
    <citation type="submission" date="2021-06" db="EMBL/GenBank/DDBJ databases">
        <title>Caerostris darwini draft genome.</title>
        <authorList>
            <person name="Kono N."/>
            <person name="Arakawa K."/>
        </authorList>
    </citation>
    <scope>NUCLEOTIDE SEQUENCE [LARGE SCALE GENOMIC DNA]</scope>
</reference>
<proteinExistence type="predicted"/>
<evidence type="ECO:0000256" key="1">
    <source>
        <dbReference type="SAM" id="MobiDB-lite"/>
    </source>
</evidence>
<comment type="caution">
    <text evidence="2">The sequence shown here is derived from an EMBL/GenBank/DDBJ whole genome shotgun (WGS) entry which is preliminary data.</text>
</comment>
<dbReference type="Proteomes" id="UP001054837">
    <property type="component" value="Unassembled WGS sequence"/>
</dbReference>
<gene>
    <name evidence="2" type="ORF">CDAR_611451</name>
</gene>
<feature type="compositionally biased region" description="Polar residues" evidence="1">
    <location>
        <begin position="33"/>
        <end position="42"/>
    </location>
</feature>
<evidence type="ECO:0000313" key="2">
    <source>
        <dbReference type="EMBL" id="GIY59998.1"/>
    </source>
</evidence>
<name>A0AAV4UQD1_9ARAC</name>
<feature type="compositionally biased region" description="Basic and acidic residues" evidence="1">
    <location>
        <begin position="43"/>
        <end position="67"/>
    </location>
</feature>
<organism evidence="2 3">
    <name type="scientific">Caerostris darwini</name>
    <dbReference type="NCBI Taxonomy" id="1538125"/>
    <lineage>
        <taxon>Eukaryota</taxon>
        <taxon>Metazoa</taxon>
        <taxon>Ecdysozoa</taxon>
        <taxon>Arthropoda</taxon>
        <taxon>Chelicerata</taxon>
        <taxon>Arachnida</taxon>
        <taxon>Araneae</taxon>
        <taxon>Araneomorphae</taxon>
        <taxon>Entelegynae</taxon>
        <taxon>Araneoidea</taxon>
        <taxon>Araneidae</taxon>
        <taxon>Caerostris</taxon>
    </lineage>
</organism>
<dbReference type="AlphaFoldDB" id="A0AAV4UQD1"/>
<evidence type="ECO:0000313" key="3">
    <source>
        <dbReference type="Proteomes" id="UP001054837"/>
    </source>
</evidence>
<keyword evidence="3" id="KW-1185">Reference proteome</keyword>